<evidence type="ECO:0000256" key="6">
    <source>
        <dbReference type="ARBA" id="ARBA00022801"/>
    </source>
</evidence>
<dbReference type="EC" id="3.5.4.9" evidence="12"/>
<dbReference type="Pfam" id="PF00763">
    <property type="entry name" value="THF_DHG_CYH"/>
    <property type="match status" value="1"/>
</dbReference>
<dbReference type="RefSeq" id="WP_163249069.1">
    <property type="nucleotide sequence ID" value="NZ_SXDP01000004.1"/>
</dbReference>
<comment type="subunit">
    <text evidence="2 12">Homodimer.</text>
</comment>
<comment type="catalytic activity">
    <reaction evidence="12">
        <text>(6R)-5,10-methylene-5,6,7,8-tetrahydrofolate + NADP(+) = (6R)-5,10-methenyltetrahydrofolate + NADPH</text>
        <dbReference type="Rhea" id="RHEA:22812"/>
        <dbReference type="ChEBI" id="CHEBI:15636"/>
        <dbReference type="ChEBI" id="CHEBI:57455"/>
        <dbReference type="ChEBI" id="CHEBI:57783"/>
        <dbReference type="ChEBI" id="CHEBI:58349"/>
        <dbReference type="EC" id="1.5.1.5"/>
    </reaction>
</comment>
<dbReference type="InterPro" id="IPR020631">
    <property type="entry name" value="THF_DH/CycHdrlase_NAD-bd_dom"/>
</dbReference>
<dbReference type="InterPro" id="IPR036291">
    <property type="entry name" value="NAD(P)-bd_dom_sf"/>
</dbReference>
<dbReference type="Gene3D" id="3.40.50.720">
    <property type="entry name" value="NAD(P)-binding Rossmann-like Domain"/>
    <property type="match status" value="1"/>
</dbReference>
<evidence type="ECO:0000256" key="12">
    <source>
        <dbReference type="HAMAP-Rule" id="MF_01576"/>
    </source>
</evidence>
<dbReference type="GO" id="GO:0000105">
    <property type="term" value="P:L-histidine biosynthetic process"/>
    <property type="evidence" value="ECO:0007669"/>
    <property type="project" value="UniProtKB-KW"/>
</dbReference>
<evidence type="ECO:0000256" key="7">
    <source>
        <dbReference type="ARBA" id="ARBA00022857"/>
    </source>
</evidence>
<keyword evidence="3 12" id="KW-0554">One-carbon metabolism</keyword>
<evidence type="ECO:0000256" key="9">
    <source>
        <dbReference type="ARBA" id="ARBA00023102"/>
    </source>
</evidence>
<dbReference type="InterPro" id="IPR046346">
    <property type="entry name" value="Aminoacid_DH-like_N_sf"/>
</dbReference>
<dbReference type="InterPro" id="IPR000672">
    <property type="entry name" value="THF_DH/CycHdrlase"/>
</dbReference>
<reference evidence="15 16" key="1">
    <citation type="submission" date="2019-04" db="EMBL/GenBank/DDBJ databases">
        <title>Genome sequencing of Clostridium botulinum Groups I-IV and Clostridium butyricum.</title>
        <authorList>
            <person name="Brunt J."/>
            <person name="Van Vliet A.H.M."/>
            <person name="Stringer S.C."/>
            <person name="Carter A.T."/>
            <person name="Peck M.W."/>
        </authorList>
    </citation>
    <scope>NUCLEOTIDE SEQUENCE [LARGE SCALE GENOMIC DNA]</scope>
    <source>
        <strain evidence="15 16">IFR 18/094</strain>
    </source>
</reference>
<evidence type="ECO:0000313" key="15">
    <source>
        <dbReference type="EMBL" id="NEZ46895.1"/>
    </source>
</evidence>
<comment type="caution">
    <text evidence="12">Lacks conserved residue(s) required for the propagation of feature annotation.</text>
</comment>
<dbReference type="PANTHER" id="PTHR48099">
    <property type="entry name" value="C-1-TETRAHYDROFOLATE SYNTHASE, CYTOPLASMIC-RELATED"/>
    <property type="match status" value="1"/>
</dbReference>
<proteinExistence type="inferred from homology"/>
<evidence type="ECO:0000256" key="1">
    <source>
        <dbReference type="ARBA" id="ARBA00004777"/>
    </source>
</evidence>
<dbReference type="CDD" id="cd01080">
    <property type="entry name" value="NAD_bind_m-THF_DH_Cyclohyd"/>
    <property type="match status" value="1"/>
</dbReference>
<protein>
    <recommendedName>
        <fullName evidence="12">Bifunctional protein FolD</fullName>
    </recommendedName>
    <domain>
        <recommendedName>
            <fullName evidence="12">Methylenetetrahydrofolate dehydrogenase</fullName>
            <ecNumber evidence="12">1.5.1.5</ecNumber>
        </recommendedName>
    </domain>
    <domain>
        <recommendedName>
            <fullName evidence="12">Methenyltetrahydrofolate cyclohydrolase</fullName>
            <ecNumber evidence="12">3.5.4.9</ecNumber>
        </recommendedName>
    </domain>
</protein>
<evidence type="ECO:0000259" key="13">
    <source>
        <dbReference type="Pfam" id="PF00763"/>
    </source>
</evidence>
<dbReference type="GO" id="GO:0006164">
    <property type="term" value="P:purine nucleotide biosynthetic process"/>
    <property type="evidence" value="ECO:0007669"/>
    <property type="project" value="UniProtKB-KW"/>
</dbReference>
<dbReference type="GO" id="GO:0005829">
    <property type="term" value="C:cytosol"/>
    <property type="evidence" value="ECO:0007669"/>
    <property type="project" value="TreeGrafter"/>
</dbReference>
<evidence type="ECO:0000256" key="11">
    <source>
        <dbReference type="ARBA" id="ARBA00023268"/>
    </source>
</evidence>
<dbReference type="SUPFAM" id="SSF53223">
    <property type="entry name" value="Aminoacid dehydrogenase-like, N-terminal domain"/>
    <property type="match status" value="1"/>
</dbReference>
<dbReference type="EMBL" id="SXDP01000004">
    <property type="protein sequence ID" value="NEZ46895.1"/>
    <property type="molecule type" value="Genomic_DNA"/>
</dbReference>
<dbReference type="Proteomes" id="UP000473885">
    <property type="component" value="Unassembled WGS sequence"/>
</dbReference>
<feature type="domain" description="Tetrahydrofolate dehydrogenase/cyclohydrolase NAD(P)-binding" evidence="14">
    <location>
        <begin position="139"/>
        <end position="281"/>
    </location>
</feature>
<keyword evidence="10 12" id="KW-0486">Methionine biosynthesis</keyword>
<comment type="pathway">
    <text evidence="1 12">One-carbon metabolism; tetrahydrofolate interconversion.</text>
</comment>
<evidence type="ECO:0000256" key="8">
    <source>
        <dbReference type="ARBA" id="ARBA00023002"/>
    </source>
</evidence>
<keyword evidence="9 12" id="KW-0368">Histidine biosynthesis</keyword>
<evidence type="ECO:0000256" key="3">
    <source>
        <dbReference type="ARBA" id="ARBA00022563"/>
    </source>
</evidence>
<feature type="binding site" evidence="12">
    <location>
        <position position="231"/>
    </location>
    <ligand>
        <name>NADP(+)</name>
        <dbReference type="ChEBI" id="CHEBI:58349"/>
    </ligand>
</feature>
<keyword evidence="4 12" id="KW-0028">Amino-acid biosynthesis</keyword>
<gene>
    <name evidence="12" type="primary">folD</name>
    <name evidence="15" type="ORF">FDF74_06665</name>
</gene>
<comment type="caution">
    <text evidence="15">The sequence shown here is derived from an EMBL/GenBank/DDBJ whole genome shotgun (WGS) entry which is preliminary data.</text>
</comment>
<accession>A0A6M0R9F1</accession>
<name>A0A6M0R9F1_9CLOT</name>
<comment type="similarity">
    <text evidence="12">Belongs to the tetrahydrofolate dehydrogenase/cyclohydrolase family.</text>
</comment>
<dbReference type="FunFam" id="3.40.50.10860:FF:000005">
    <property type="entry name" value="C-1-tetrahydrofolate synthase, cytoplasmic, putative"/>
    <property type="match status" value="1"/>
</dbReference>
<dbReference type="HAMAP" id="MF_01576">
    <property type="entry name" value="THF_DHG_CYH"/>
    <property type="match status" value="1"/>
</dbReference>
<dbReference type="GO" id="GO:0004477">
    <property type="term" value="F:methenyltetrahydrofolate cyclohydrolase activity"/>
    <property type="evidence" value="ECO:0007669"/>
    <property type="project" value="UniProtKB-UniRule"/>
</dbReference>
<dbReference type="PANTHER" id="PTHR48099:SF5">
    <property type="entry name" value="C-1-TETRAHYDROFOLATE SYNTHASE, CYTOPLASMIC"/>
    <property type="match status" value="1"/>
</dbReference>
<dbReference type="Pfam" id="PF02882">
    <property type="entry name" value="THF_DHG_CYH_C"/>
    <property type="match status" value="1"/>
</dbReference>
<dbReference type="AlphaFoldDB" id="A0A6M0R9F1"/>
<sequence>MTKILYGKDIALNIKNNIRLKVQKLNKKHITPMLAIVRIGNKEDDISYEKSIMKNCTSLGIDTNVYELEDNVPQRDVLSLIQKLNKDRKINGILVFRPFPEHLDQDVINSSIELSKDVDCMNPLNLEKIFEGKLNGFIPCTSEAAIETLKYYNIELRGSNIVIINRSMVVGKPLSMMLLSEDATVTIAHSKTKNLSSITKNADIVITAIGRAKMLGEEYFNENSIVVDVSINVDEEGNLCGDVDFDNVNTKLKAITPVPRGIGAVTTSLLLKHIVDASEKQNN</sequence>
<organism evidence="15 16">
    <name type="scientific">Clostridium niameyense</name>
    <dbReference type="NCBI Taxonomy" id="1622073"/>
    <lineage>
        <taxon>Bacteria</taxon>
        <taxon>Bacillati</taxon>
        <taxon>Bacillota</taxon>
        <taxon>Clostridia</taxon>
        <taxon>Eubacteriales</taxon>
        <taxon>Clostridiaceae</taxon>
        <taxon>Clostridium</taxon>
    </lineage>
</organism>
<dbReference type="InterPro" id="IPR020630">
    <property type="entry name" value="THF_DH/CycHdrlase_cat_dom"/>
</dbReference>
<dbReference type="UniPathway" id="UPA00193"/>
<evidence type="ECO:0000256" key="5">
    <source>
        <dbReference type="ARBA" id="ARBA00022755"/>
    </source>
</evidence>
<dbReference type="SUPFAM" id="SSF51735">
    <property type="entry name" value="NAD(P)-binding Rossmann-fold domains"/>
    <property type="match status" value="1"/>
</dbReference>
<dbReference type="EC" id="1.5.1.5" evidence="12"/>
<feature type="binding site" evidence="12">
    <location>
        <begin position="165"/>
        <end position="167"/>
    </location>
    <ligand>
        <name>NADP(+)</name>
        <dbReference type="ChEBI" id="CHEBI:58349"/>
    </ligand>
</feature>
<keyword evidence="6 12" id="KW-0378">Hydrolase</keyword>
<dbReference type="GO" id="GO:0035999">
    <property type="term" value="P:tetrahydrofolate interconversion"/>
    <property type="evidence" value="ECO:0007669"/>
    <property type="project" value="UniProtKB-UniRule"/>
</dbReference>
<dbReference type="Gene3D" id="3.40.50.10860">
    <property type="entry name" value="Leucine Dehydrogenase, chain A, domain 1"/>
    <property type="match status" value="1"/>
</dbReference>
<evidence type="ECO:0000313" key="16">
    <source>
        <dbReference type="Proteomes" id="UP000473885"/>
    </source>
</evidence>
<evidence type="ECO:0000256" key="2">
    <source>
        <dbReference type="ARBA" id="ARBA00011738"/>
    </source>
</evidence>
<dbReference type="GO" id="GO:0004488">
    <property type="term" value="F:methylenetetrahydrofolate dehydrogenase (NADP+) activity"/>
    <property type="evidence" value="ECO:0007669"/>
    <property type="project" value="UniProtKB-UniRule"/>
</dbReference>
<evidence type="ECO:0000256" key="10">
    <source>
        <dbReference type="ARBA" id="ARBA00023167"/>
    </source>
</evidence>
<evidence type="ECO:0000256" key="4">
    <source>
        <dbReference type="ARBA" id="ARBA00022605"/>
    </source>
</evidence>
<keyword evidence="16" id="KW-1185">Reference proteome</keyword>
<evidence type="ECO:0000259" key="14">
    <source>
        <dbReference type="Pfam" id="PF02882"/>
    </source>
</evidence>
<dbReference type="FunFam" id="3.40.50.720:FF:000094">
    <property type="entry name" value="Bifunctional protein FolD"/>
    <property type="match status" value="1"/>
</dbReference>
<keyword evidence="11 12" id="KW-0511">Multifunctional enzyme</keyword>
<feature type="domain" description="Tetrahydrofolate dehydrogenase/cyclohydrolase catalytic" evidence="13">
    <location>
        <begin position="5"/>
        <end position="119"/>
    </location>
</feature>
<comment type="catalytic activity">
    <reaction evidence="12">
        <text>(6R)-5,10-methenyltetrahydrofolate + H2O = (6R)-10-formyltetrahydrofolate + H(+)</text>
        <dbReference type="Rhea" id="RHEA:23700"/>
        <dbReference type="ChEBI" id="CHEBI:15377"/>
        <dbReference type="ChEBI" id="CHEBI:15378"/>
        <dbReference type="ChEBI" id="CHEBI:57455"/>
        <dbReference type="ChEBI" id="CHEBI:195366"/>
        <dbReference type="EC" id="3.5.4.9"/>
    </reaction>
</comment>
<comment type="function">
    <text evidence="12">Catalyzes the oxidation of 5,10-methylenetetrahydrofolate to 5,10-methenyltetrahydrofolate and then the hydrolysis of 5,10-methenyltetrahydrofolate to 10-formyltetrahydrofolate.</text>
</comment>
<dbReference type="PRINTS" id="PR00085">
    <property type="entry name" value="THFDHDRGNASE"/>
</dbReference>
<keyword evidence="8 12" id="KW-0560">Oxidoreductase</keyword>
<dbReference type="GO" id="GO:0009086">
    <property type="term" value="P:methionine biosynthetic process"/>
    <property type="evidence" value="ECO:0007669"/>
    <property type="project" value="UniProtKB-KW"/>
</dbReference>
<keyword evidence="5 12" id="KW-0658">Purine biosynthesis</keyword>
<keyword evidence="7 12" id="KW-0521">NADP</keyword>